<organism evidence="1 2">
    <name type="scientific">Petrolisthes cinctipes</name>
    <name type="common">Flat porcelain crab</name>
    <dbReference type="NCBI Taxonomy" id="88211"/>
    <lineage>
        <taxon>Eukaryota</taxon>
        <taxon>Metazoa</taxon>
        <taxon>Ecdysozoa</taxon>
        <taxon>Arthropoda</taxon>
        <taxon>Crustacea</taxon>
        <taxon>Multicrustacea</taxon>
        <taxon>Malacostraca</taxon>
        <taxon>Eumalacostraca</taxon>
        <taxon>Eucarida</taxon>
        <taxon>Decapoda</taxon>
        <taxon>Pleocyemata</taxon>
        <taxon>Anomura</taxon>
        <taxon>Galatheoidea</taxon>
        <taxon>Porcellanidae</taxon>
        <taxon>Petrolisthes</taxon>
    </lineage>
</organism>
<dbReference type="EMBL" id="JAWQEG010002231">
    <property type="protein sequence ID" value="KAK3873353.1"/>
    <property type="molecule type" value="Genomic_DNA"/>
</dbReference>
<proteinExistence type="predicted"/>
<sequence>MLEEVKKVAKDTRDINILLSLLWLMLCHVKRRIGKTQQEEARERAQPDEPSTLSLLQILSQLEDLKEYMAESDPSFPSRCNNVINSYSCIHVKRMQHCIQSLIT</sequence>
<reference evidence="1" key="1">
    <citation type="submission" date="2023-10" db="EMBL/GenBank/DDBJ databases">
        <title>Genome assemblies of two species of porcelain crab, Petrolisthes cinctipes and Petrolisthes manimaculis (Anomura: Porcellanidae).</title>
        <authorList>
            <person name="Angst P."/>
        </authorList>
    </citation>
    <scope>NUCLEOTIDE SEQUENCE</scope>
    <source>
        <strain evidence="1">PB745_01</strain>
        <tissue evidence="1">Gill</tissue>
    </source>
</reference>
<keyword evidence="2" id="KW-1185">Reference proteome</keyword>
<accession>A0AAE1KI49</accession>
<protein>
    <submittedName>
        <fullName evidence="1">Uncharacterized protein</fullName>
    </submittedName>
</protein>
<comment type="caution">
    <text evidence="1">The sequence shown here is derived from an EMBL/GenBank/DDBJ whole genome shotgun (WGS) entry which is preliminary data.</text>
</comment>
<dbReference type="Proteomes" id="UP001286313">
    <property type="component" value="Unassembled WGS sequence"/>
</dbReference>
<name>A0AAE1KI49_PETCI</name>
<dbReference type="AlphaFoldDB" id="A0AAE1KI49"/>
<evidence type="ECO:0000313" key="2">
    <source>
        <dbReference type="Proteomes" id="UP001286313"/>
    </source>
</evidence>
<gene>
    <name evidence="1" type="ORF">Pcinc_021640</name>
</gene>
<evidence type="ECO:0000313" key="1">
    <source>
        <dbReference type="EMBL" id="KAK3873353.1"/>
    </source>
</evidence>